<feature type="transmembrane region" description="Helical" evidence="14">
    <location>
        <begin position="431"/>
        <end position="449"/>
    </location>
</feature>
<dbReference type="Gene3D" id="1.20.1730.10">
    <property type="entry name" value="Sodium/glucose cotransporter"/>
    <property type="match status" value="1"/>
</dbReference>
<evidence type="ECO:0000256" key="2">
    <source>
        <dbReference type="ARBA" id="ARBA00006434"/>
    </source>
</evidence>
<keyword evidence="3" id="KW-0813">Transport</keyword>
<organism evidence="15 16">
    <name type="scientific">Sulfurimonas gotlandica (strain DSM 19862 / JCM 16533 / GD1)</name>
    <dbReference type="NCBI Taxonomy" id="929558"/>
    <lineage>
        <taxon>Bacteria</taxon>
        <taxon>Pseudomonadati</taxon>
        <taxon>Campylobacterota</taxon>
        <taxon>Epsilonproteobacteria</taxon>
        <taxon>Campylobacterales</taxon>
        <taxon>Sulfurimonadaceae</taxon>
        <taxon>Sulfurimonas</taxon>
    </lineage>
</organism>
<dbReference type="eggNOG" id="COG0591">
    <property type="taxonomic scope" value="Bacteria"/>
</dbReference>
<dbReference type="PATRIC" id="fig|929558.5.peg.2347"/>
<evidence type="ECO:0000256" key="13">
    <source>
        <dbReference type="RuleBase" id="RU362091"/>
    </source>
</evidence>
<proteinExistence type="inferred from homology"/>
<dbReference type="CDD" id="cd10322">
    <property type="entry name" value="SLC5sbd"/>
    <property type="match status" value="1"/>
</dbReference>
<sequence>MTNTALLSEDGIWFLVAYLASLILIGFAGKFASKEESLKDFYLGGKGFGVGVLFLTMYATQYSGNSLIGFAGSAYRNGWFFLVGVTFMIAIVAGYLIYAPKLFPISKKHGFITVGDYINFRYNSQTLTYLIVGISIFALSNYMLTNLKAIGYIIEYVTGGGIGFTEGIIFMAIIMVIYETLGGMRSVAWTDAIQGVLLFVGVIIIFSVIMINYGSIDANTALFLQNQPDLFADVTTANQITWISVLILIFFGISVYPQAIQRIYSAKNESTLRRSLSLMIIMPLLTTLPLIIIAIIGSAHFPELDKAGSEQIILLMLNKLTHIEGMSIVITIFVAAAIAAIMSTVDSAMLAIASLFTQDIYHKQNPQASQKKLTYVGKVFSWIIMALMVVLAVNLPSTIWWLIQMKLEILVHIAPAIMLGIHFKKLSHKSILYGLLTGVGITLIFLLTSLPSKPFGFHAGVVGLLLNFLVVYFHHRKKS</sequence>
<gene>
    <name evidence="15" type="ORF">SMGD1_2357</name>
</gene>
<evidence type="ECO:0000256" key="8">
    <source>
        <dbReference type="ARBA" id="ARBA00023053"/>
    </source>
</evidence>
<feature type="transmembrane region" description="Helical" evidence="14">
    <location>
        <begin position="12"/>
        <end position="29"/>
    </location>
</feature>
<dbReference type="HOGENOM" id="CLU_018808_15_0_7"/>
<dbReference type="InterPro" id="IPR050277">
    <property type="entry name" value="Sodium:Solute_Symporter"/>
</dbReference>
<keyword evidence="9" id="KW-0406">Ion transport</keyword>
<dbReference type="GO" id="GO:0005886">
    <property type="term" value="C:plasma membrane"/>
    <property type="evidence" value="ECO:0007669"/>
    <property type="project" value="UniProtKB-SubCell"/>
</dbReference>
<dbReference type="InterPro" id="IPR001734">
    <property type="entry name" value="Na/solute_symporter"/>
</dbReference>
<evidence type="ECO:0000313" key="16">
    <source>
        <dbReference type="Proteomes" id="UP000006431"/>
    </source>
</evidence>
<dbReference type="OrthoDB" id="9814523at2"/>
<feature type="transmembrane region" description="Helical" evidence="14">
    <location>
        <begin position="276"/>
        <end position="296"/>
    </location>
</feature>
<feature type="transmembrane region" description="Helical" evidence="14">
    <location>
        <begin position="326"/>
        <end position="352"/>
    </location>
</feature>
<feature type="transmembrane region" description="Helical" evidence="14">
    <location>
        <begin position="156"/>
        <end position="181"/>
    </location>
</feature>
<evidence type="ECO:0000256" key="12">
    <source>
        <dbReference type="ARBA" id="ARBA00033708"/>
    </source>
</evidence>
<dbReference type="AlphaFoldDB" id="B6BMK5"/>
<keyword evidence="8" id="KW-0915">Sodium</keyword>
<accession>H1FYR5</accession>
<feature type="transmembrane region" description="Helical" evidence="14">
    <location>
        <begin position="79"/>
        <end position="98"/>
    </location>
</feature>
<dbReference type="RefSeq" id="WP_008339353.1">
    <property type="nucleotide sequence ID" value="NZ_AFRZ01000001.1"/>
</dbReference>
<feature type="transmembrane region" description="Helical" evidence="14">
    <location>
        <begin position="373"/>
        <end position="393"/>
    </location>
</feature>
<dbReference type="GO" id="GO:0006814">
    <property type="term" value="P:sodium ion transport"/>
    <property type="evidence" value="ECO:0007669"/>
    <property type="project" value="UniProtKB-KW"/>
</dbReference>
<feature type="transmembrane region" description="Helical" evidence="14">
    <location>
        <begin position="455"/>
        <end position="473"/>
    </location>
</feature>
<evidence type="ECO:0000256" key="6">
    <source>
        <dbReference type="ARBA" id="ARBA00022847"/>
    </source>
</evidence>
<evidence type="ECO:0000256" key="1">
    <source>
        <dbReference type="ARBA" id="ARBA00004651"/>
    </source>
</evidence>
<evidence type="ECO:0000256" key="4">
    <source>
        <dbReference type="ARBA" id="ARBA00022475"/>
    </source>
</evidence>
<protein>
    <submittedName>
        <fullName evidence="15">Na+/solute symporter</fullName>
    </submittedName>
</protein>
<dbReference type="EMBL" id="AFRZ01000001">
    <property type="protein sequence ID" value="EHP30880.1"/>
    <property type="molecule type" value="Genomic_DNA"/>
</dbReference>
<dbReference type="Proteomes" id="UP000006431">
    <property type="component" value="Unassembled WGS sequence"/>
</dbReference>
<dbReference type="Pfam" id="PF00474">
    <property type="entry name" value="SSF"/>
    <property type="match status" value="1"/>
</dbReference>
<comment type="caution">
    <text evidence="15">The sequence shown here is derived from an EMBL/GenBank/DDBJ whole genome shotgun (WGS) entry which is preliminary data.</text>
</comment>
<keyword evidence="5 14" id="KW-0812">Transmembrane</keyword>
<dbReference type="PANTHER" id="PTHR48086:SF3">
    <property type="entry name" value="SODIUM_PROLINE SYMPORTER"/>
    <property type="match status" value="1"/>
</dbReference>
<comment type="subcellular location">
    <subcellularLocation>
        <location evidence="1">Cell membrane</location>
        <topology evidence="1">Multi-pass membrane protein</topology>
    </subcellularLocation>
</comment>
<evidence type="ECO:0000313" key="15">
    <source>
        <dbReference type="EMBL" id="EHP30880.1"/>
    </source>
</evidence>
<keyword evidence="6" id="KW-0769">Symport</keyword>
<dbReference type="STRING" id="929558.SMGD1_2357"/>
<evidence type="ECO:0000256" key="11">
    <source>
        <dbReference type="ARBA" id="ARBA00023201"/>
    </source>
</evidence>
<dbReference type="InterPro" id="IPR038377">
    <property type="entry name" value="Na/Glc_symporter_sf"/>
</dbReference>
<evidence type="ECO:0000256" key="3">
    <source>
        <dbReference type="ARBA" id="ARBA00022448"/>
    </source>
</evidence>
<keyword evidence="7 14" id="KW-1133">Transmembrane helix</keyword>
<reference evidence="15 16" key="1">
    <citation type="journal article" date="2012" name="Proc. Natl. Acad. Sci. U.S.A.">
        <title>Genome and physiology of a model Epsilonproteobacterium responsible for sulfide detoxification in marine oxygen depletion zones.</title>
        <authorList>
            <person name="Grote J."/>
            <person name="Schott T."/>
            <person name="Bruckner C.G."/>
            <person name="Glockner F.O."/>
            <person name="Jost G."/>
            <person name="Teeling H."/>
            <person name="Labrenz M."/>
            <person name="Jurgens K."/>
        </authorList>
    </citation>
    <scope>NUCLEOTIDE SEQUENCE [LARGE SCALE GENOMIC DNA]</scope>
    <source>
        <strain evidence="15 16">GD1</strain>
    </source>
</reference>
<comment type="catalytic activity">
    <reaction evidence="12">
        <text>L-proline(in) + Na(+)(in) = L-proline(out) + Na(+)(out)</text>
        <dbReference type="Rhea" id="RHEA:28967"/>
        <dbReference type="ChEBI" id="CHEBI:29101"/>
        <dbReference type="ChEBI" id="CHEBI:60039"/>
    </reaction>
</comment>
<keyword evidence="16" id="KW-1185">Reference proteome</keyword>
<evidence type="ECO:0000256" key="7">
    <source>
        <dbReference type="ARBA" id="ARBA00022989"/>
    </source>
</evidence>
<dbReference type="GO" id="GO:0015293">
    <property type="term" value="F:symporter activity"/>
    <property type="evidence" value="ECO:0007669"/>
    <property type="project" value="UniProtKB-KW"/>
</dbReference>
<evidence type="ECO:0000256" key="9">
    <source>
        <dbReference type="ARBA" id="ARBA00023065"/>
    </source>
</evidence>
<keyword evidence="10 14" id="KW-0472">Membrane</keyword>
<name>B6BMK5_SULGG</name>
<evidence type="ECO:0000256" key="10">
    <source>
        <dbReference type="ARBA" id="ARBA00023136"/>
    </source>
</evidence>
<keyword evidence="4" id="KW-1003">Cell membrane</keyword>
<keyword evidence="11" id="KW-0739">Sodium transport</keyword>
<evidence type="ECO:0000256" key="14">
    <source>
        <dbReference type="SAM" id="Phobius"/>
    </source>
</evidence>
<dbReference type="PROSITE" id="PS50283">
    <property type="entry name" value="NA_SOLUT_SYMP_3"/>
    <property type="match status" value="1"/>
</dbReference>
<comment type="similarity">
    <text evidence="2 13">Belongs to the sodium:solute symporter (SSF) (TC 2.A.21) family.</text>
</comment>
<feature type="transmembrane region" description="Helical" evidence="14">
    <location>
        <begin position="193"/>
        <end position="216"/>
    </location>
</feature>
<evidence type="ECO:0000256" key="5">
    <source>
        <dbReference type="ARBA" id="ARBA00022692"/>
    </source>
</evidence>
<dbReference type="PANTHER" id="PTHR48086">
    <property type="entry name" value="SODIUM/PROLINE SYMPORTER-RELATED"/>
    <property type="match status" value="1"/>
</dbReference>
<accession>B6BMK5</accession>
<feature type="transmembrane region" description="Helical" evidence="14">
    <location>
        <begin position="236"/>
        <end position="256"/>
    </location>
</feature>
<feature type="transmembrane region" description="Helical" evidence="14">
    <location>
        <begin position="127"/>
        <end position="144"/>
    </location>
</feature>